<protein>
    <submittedName>
        <fullName evidence="4">Uncharacterized protein</fullName>
    </submittedName>
</protein>
<dbReference type="PATRIC" id="fig|796940.3.peg.1723"/>
<dbReference type="AlphaFoldDB" id="G9XEL9"/>
<feature type="compositionally biased region" description="Low complexity" evidence="2">
    <location>
        <begin position="822"/>
        <end position="852"/>
    </location>
</feature>
<accession>G9XEL9</accession>
<keyword evidence="1" id="KW-0175">Coiled coil</keyword>
<evidence type="ECO:0000313" key="4">
    <source>
        <dbReference type="EMBL" id="EHL18267.1"/>
    </source>
</evidence>
<feature type="region of interest" description="Disordered" evidence="2">
    <location>
        <begin position="235"/>
        <end position="258"/>
    </location>
</feature>
<evidence type="ECO:0000256" key="2">
    <source>
        <dbReference type="SAM" id="MobiDB-lite"/>
    </source>
</evidence>
<keyword evidence="3" id="KW-0472">Membrane</keyword>
<feature type="transmembrane region" description="Helical" evidence="3">
    <location>
        <begin position="12"/>
        <end position="34"/>
    </location>
</feature>
<comment type="caution">
    <text evidence="4">The sequence shown here is derived from an EMBL/GenBank/DDBJ whole genome shotgun (WGS) entry which is preliminary data.</text>
</comment>
<dbReference type="PANTHER" id="PTHR15073">
    <property type="entry name" value="MICROTUBULE-ASSOCIATED PROTEIN"/>
    <property type="match status" value="1"/>
</dbReference>
<dbReference type="RefSeq" id="WP_009529916.1">
    <property type="nucleotide sequence ID" value="NZ_JH414627.1"/>
</dbReference>
<dbReference type="STRING" id="796937.HMPREF9630_01938"/>
<feature type="region of interest" description="Disordered" evidence="2">
    <location>
        <begin position="819"/>
        <end position="857"/>
    </location>
</feature>
<evidence type="ECO:0000256" key="1">
    <source>
        <dbReference type="ARBA" id="ARBA00023054"/>
    </source>
</evidence>
<keyword evidence="3" id="KW-1133">Transmembrane helix</keyword>
<gene>
    <name evidence="4" type="ORF">HMPREF9628_02089</name>
</gene>
<organism evidence="4 5">
    <name type="scientific">Peptoanaerobacter stomatis</name>
    <dbReference type="NCBI Taxonomy" id="796937"/>
    <lineage>
        <taxon>Bacteria</taxon>
        <taxon>Bacillati</taxon>
        <taxon>Bacillota</taxon>
        <taxon>Clostridia</taxon>
        <taxon>Peptostreptococcales</taxon>
        <taxon>Filifactoraceae</taxon>
        <taxon>Peptoanaerobacter</taxon>
    </lineage>
</organism>
<keyword evidence="3" id="KW-0812">Transmembrane</keyword>
<evidence type="ECO:0000256" key="3">
    <source>
        <dbReference type="SAM" id="Phobius"/>
    </source>
</evidence>
<proteinExistence type="predicted"/>
<sequence>MYYLEINKAKTLKGLCLFLTALIMIASSILNIYAEQPISYGNYPVLRGTTNPQEIQEDNKITDAGRNLRQMVLASRLKAFKPQNNKIYPSRQLTNLDTIIALTALSGTDKDITNTDNLQETYKAKAIEQGFITEEELSKKENEKFFENKTTIRQLNNYFSKIMNKEIKYASPTNKIATRLDLANMIYDNKQDLLNKENISIYSGQVLSKSQIVEDGKNKSLITVKLDRNIVIKKDSQDTKRNSNNKNNSNTVEKPEYAENQVDKIVDDNSYDSTVVSYLNIISQKDIPILTPSGFTTDVNNIWEQSQINIYAKNNNIIYVEQFNVPTSEVVGVFESIMKEDKQLLSDDSSEKDDKVAENTTDIIKIKDYDNKAHLYKLHPNVKILQVNGEIGDNISVEKPVDKDQLSYGQDVSLTVRNGVVTSIKGYVPVEEELNSYVPPESQLSSGIVLDVNDSSITLTNNKTYSISSDTLIMKNGEITDYRQIKDGDRLKFFFDDIYSNIPSKIEIEGNQRQADRIIKAKVGPYSTASKSITLKDTKELQNGQWVDTKEDAKAYENVKIRGNIYANSAKVNNKLKNYNNQEIYAVLAKNQGIPTIEQGKIRLGDSLKFDSSITNIDYSQNTLQIDGNLVKFDDSTIIIKDGNIVKSGNLEKNINSNIETNFLKTAQIIVQTGATLNIDKSENYPYKIYRGTLRDVFDYSVLLGNDIENGRKVNHYFMWQGGVWNRLSEGKTTPRINFTEQTQVYDFDNNKALTIDEIRQKQYALNAFGIRPDYFNRQVYVVTKDDVAISINFIKTQGYVQVNSQNLIVAKGVGEYTSSDNNNNNGNNANNNSNNNANNNNNSNNNANNNNQKKESIKPVLIKNIYEYNSNTNRLQPVAPITTTDTATQQIKKTPVRKLINVQKAVVIYNGKAIMKTSPDTLKDKNLTIIFKQNRDKKITNNIEELDAIVVIAE</sequence>
<dbReference type="HOGENOM" id="CLU_344106_0_0_9"/>
<evidence type="ECO:0000313" key="5">
    <source>
        <dbReference type="Proteomes" id="UP000003379"/>
    </source>
</evidence>
<dbReference type="PROSITE" id="PS00018">
    <property type="entry name" value="EF_HAND_1"/>
    <property type="match status" value="1"/>
</dbReference>
<dbReference type="EMBL" id="AFZG01000046">
    <property type="protein sequence ID" value="EHL18267.1"/>
    <property type="molecule type" value="Genomic_DNA"/>
</dbReference>
<dbReference type="InterPro" id="IPR051483">
    <property type="entry name" value="MAP7_domain-containing"/>
</dbReference>
<dbReference type="PANTHER" id="PTHR15073:SF1">
    <property type="entry name" value="RETICULOCYTE-BINDING PROTEIN HOMOLOG 2A"/>
    <property type="match status" value="1"/>
</dbReference>
<name>G9XEL9_9FIRM</name>
<dbReference type="Proteomes" id="UP000003379">
    <property type="component" value="Unassembled WGS sequence"/>
</dbReference>
<dbReference type="InterPro" id="IPR018247">
    <property type="entry name" value="EF_Hand_1_Ca_BS"/>
</dbReference>
<reference evidence="4 5" key="1">
    <citation type="submission" date="2011-08" db="EMBL/GenBank/DDBJ databases">
        <title>The Genome Sequence of Eubacteriaceae bacterium CM5.</title>
        <authorList>
            <consortium name="The Broad Institute Genome Sequencing Platform"/>
            <person name="Earl A."/>
            <person name="Ward D."/>
            <person name="Feldgarden M."/>
            <person name="Gevers D."/>
            <person name="Sizova M."/>
            <person name="Hazen A."/>
            <person name="Epstein S."/>
            <person name="Young S.K."/>
            <person name="Zeng Q."/>
            <person name="Gargeya S."/>
            <person name="Fitzgerald M."/>
            <person name="Haas B."/>
            <person name="Abouelleil A."/>
            <person name="Alvarado L."/>
            <person name="Arachchi H.M."/>
            <person name="Berlin A."/>
            <person name="Brown A."/>
            <person name="Chapman S.B."/>
            <person name="Chen Z."/>
            <person name="Dunbar C."/>
            <person name="Freedman E."/>
            <person name="Gearin G."/>
            <person name="Gellesch M."/>
            <person name="Goldberg J."/>
            <person name="Griggs A."/>
            <person name="Gujja S."/>
            <person name="Heiman D."/>
            <person name="Howarth C."/>
            <person name="Larson L."/>
            <person name="Lui A."/>
            <person name="MacDonald P.J.P."/>
            <person name="Montmayeur A."/>
            <person name="Murphy C."/>
            <person name="Neiman D."/>
            <person name="Pearson M."/>
            <person name="Priest M."/>
            <person name="Roberts A."/>
            <person name="Saif S."/>
            <person name="Shea T."/>
            <person name="Shenoy N."/>
            <person name="Sisk P."/>
            <person name="Stolte C."/>
            <person name="Sykes S."/>
            <person name="Wortman J."/>
            <person name="Nusbaum C."/>
            <person name="Birren B."/>
        </authorList>
    </citation>
    <scope>NUCLEOTIDE SEQUENCE [LARGE SCALE GENOMIC DNA]</scope>
    <source>
        <strain evidence="4 5">CM5</strain>
    </source>
</reference>